<keyword evidence="2" id="KW-1185">Reference proteome</keyword>
<protein>
    <submittedName>
        <fullName evidence="1">Uncharacterized protein</fullName>
    </submittedName>
</protein>
<evidence type="ECO:0000313" key="1">
    <source>
        <dbReference type="EMBL" id="CAJ1379800.1"/>
    </source>
</evidence>
<dbReference type="EMBL" id="CAUJNA010000658">
    <property type="protein sequence ID" value="CAJ1379800.1"/>
    <property type="molecule type" value="Genomic_DNA"/>
</dbReference>
<organism evidence="1 2">
    <name type="scientific">Effrenium voratum</name>
    <dbReference type="NCBI Taxonomy" id="2562239"/>
    <lineage>
        <taxon>Eukaryota</taxon>
        <taxon>Sar</taxon>
        <taxon>Alveolata</taxon>
        <taxon>Dinophyceae</taxon>
        <taxon>Suessiales</taxon>
        <taxon>Symbiodiniaceae</taxon>
        <taxon>Effrenium</taxon>
    </lineage>
</organism>
<sequence>MGVHLTRGALGLILSYHTLLKRIAADAEEENVYVVAEDDAVLEPDFSQRLQQCLEALQGTRWDFLHVGYYDDDCSMAPLDGHLNRCLCRPIQVYGLFGAALTVRGARLLLEAKLRSELRAEFGGFWEVS</sequence>
<dbReference type="AlphaFoldDB" id="A0AA36MNY6"/>
<dbReference type="Proteomes" id="UP001178507">
    <property type="component" value="Unassembled WGS sequence"/>
</dbReference>
<name>A0AA36MNY6_9DINO</name>
<proteinExistence type="predicted"/>
<evidence type="ECO:0000313" key="2">
    <source>
        <dbReference type="Proteomes" id="UP001178507"/>
    </source>
</evidence>
<comment type="caution">
    <text evidence="1">The sequence shown here is derived from an EMBL/GenBank/DDBJ whole genome shotgun (WGS) entry which is preliminary data.</text>
</comment>
<reference evidence="1" key="1">
    <citation type="submission" date="2023-08" db="EMBL/GenBank/DDBJ databases">
        <authorList>
            <person name="Chen Y."/>
            <person name="Shah S."/>
            <person name="Dougan E. K."/>
            <person name="Thang M."/>
            <person name="Chan C."/>
        </authorList>
    </citation>
    <scope>NUCLEOTIDE SEQUENCE</scope>
</reference>
<gene>
    <name evidence="1" type="ORF">EVOR1521_LOCUS7933</name>
</gene>
<accession>A0AA36MNY6</accession>